<evidence type="ECO:0000313" key="2">
    <source>
        <dbReference type="Proteomes" id="UP000269669"/>
    </source>
</evidence>
<gene>
    <name evidence="1" type="ORF">EDE15_4085</name>
</gene>
<protein>
    <submittedName>
        <fullName evidence="1">Uncharacterized protein</fullName>
    </submittedName>
</protein>
<organism evidence="1 2">
    <name type="scientific">Edaphobacter aggregans</name>
    <dbReference type="NCBI Taxonomy" id="570835"/>
    <lineage>
        <taxon>Bacteria</taxon>
        <taxon>Pseudomonadati</taxon>
        <taxon>Acidobacteriota</taxon>
        <taxon>Terriglobia</taxon>
        <taxon>Terriglobales</taxon>
        <taxon>Acidobacteriaceae</taxon>
        <taxon>Edaphobacter</taxon>
    </lineage>
</organism>
<sequence length="110" mass="12012">MVWAEDAACNFRLVSTSSRTPVLNNGSAAVKNSRGLLYKMVVGTSRVLNMTLCLPTFRDTECFPYAHSPLLISIGSNQTLVTVINQEIELRCSANDLSYKAVLGTQRASI</sequence>
<dbReference type="Proteomes" id="UP000269669">
    <property type="component" value="Unassembled WGS sequence"/>
</dbReference>
<dbReference type="EMBL" id="RSDW01000001">
    <property type="protein sequence ID" value="RSL18499.1"/>
    <property type="molecule type" value="Genomic_DNA"/>
</dbReference>
<evidence type="ECO:0000313" key="1">
    <source>
        <dbReference type="EMBL" id="RSL18499.1"/>
    </source>
</evidence>
<comment type="caution">
    <text evidence="1">The sequence shown here is derived from an EMBL/GenBank/DDBJ whole genome shotgun (WGS) entry which is preliminary data.</text>
</comment>
<name>A0A3R9P0X0_9BACT</name>
<proteinExistence type="predicted"/>
<keyword evidence="2" id="KW-1185">Reference proteome</keyword>
<reference evidence="1 2" key="1">
    <citation type="submission" date="2018-12" db="EMBL/GenBank/DDBJ databases">
        <title>Sequencing of bacterial isolates from soil warming experiment in Harvard Forest, Massachusetts, USA.</title>
        <authorList>
            <person name="Deangelis K."/>
        </authorList>
    </citation>
    <scope>NUCLEOTIDE SEQUENCE [LARGE SCALE GENOMIC DNA]</scope>
    <source>
        <strain evidence="1 2">EB153</strain>
    </source>
</reference>
<dbReference type="AlphaFoldDB" id="A0A3R9P0X0"/>
<accession>A0A3R9P0X0</accession>